<dbReference type="Proteomes" id="UP000279275">
    <property type="component" value="Unassembled WGS sequence"/>
</dbReference>
<dbReference type="PANTHER" id="PTHR43845">
    <property type="entry name" value="BLR5969 PROTEIN"/>
    <property type="match status" value="1"/>
</dbReference>
<proteinExistence type="predicted"/>
<keyword evidence="2" id="KW-1185">Reference proteome</keyword>
<dbReference type="GO" id="GO:0016874">
    <property type="term" value="F:ligase activity"/>
    <property type="evidence" value="ECO:0007669"/>
    <property type="project" value="UniProtKB-KW"/>
</dbReference>
<protein>
    <submittedName>
        <fullName evidence="1">Phenylacetate--CoA ligase family protein</fullName>
    </submittedName>
</protein>
<name>A0A3M2L2U4_9NOCA</name>
<accession>A0A3M2L2U4</accession>
<dbReference type="AlphaFoldDB" id="A0A3M2L2U4"/>
<reference evidence="1 2" key="1">
    <citation type="submission" date="2018-10" db="EMBL/GenBank/DDBJ databases">
        <title>Isolation from cow dung.</title>
        <authorList>
            <person name="Ling L."/>
        </authorList>
    </citation>
    <scope>NUCLEOTIDE SEQUENCE [LARGE SCALE GENOMIC DNA]</scope>
    <source>
        <strain evidence="1 2">NEAU-LL90</strain>
    </source>
</reference>
<comment type="caution">
    <text evidence="1">The sequence shown here is derived from an EMBL/GenBank/DDBJ whole genome shotgun (WGS) entry which is preliminary data.</text>
</comment>
<dbReference type="InterPro" id="IPR042099">
    <property type="entry name" value="ANL_N_sf"/>
</dbReference>
<dbReference type="SUPFAM" id="SSF56801">
    <property type="entry name" value="Acetyl-CoA synthetase-like"/>
    <property type="match status" value="1"/>
</dbReference>
<dbReference type="InterPro" id="IPR045851">
    <property type="entry name" value="AMP-bd_C_sf"/>
</dbReference>
<dbReference type="Gene3D" id="3.30.300.30">
    <property type="match status" value="1"/>
</dbReference>
<sequence length="451" mass="49667">MTRWNDGQVTPEELVEWQTSALRTVLGHVYEKSPFYGRRLSGVDLDIEQLSDLARIPFTTKDDLRTELHDVLSGSIGEAAFYFETTGTTGRPTPCPRAPIDFELNWLPFAHALERVVEKHFPPGGERPVLAVIAPNDVHSACLSLSFAAQRAGITKLDLFPVSPTLGFARFFEVLAELKVNILYCSPGLLMALAEMSAAYGIEVPDDLHVKVLLTTGEMCTDNMRDLLAETWQCAAYNFNYGSQEAGTPALAWPDGSQVVLEPTYLLEVLDLETEQTLGFEGYGELCLTNLVPGLKPLIRYRTGDLVDIRTDAVGHRVIKVLGRVKDMTEIGGIKRGAAEIDNAILADPKLVYGYEIDIHATDGVDRLVVRIKAKEGVDHDRIKALVADRLTAAFGVAAEVRIHPLLDLKSTTGGWVSWKTARIKDLRAQVTDDIEVRSADDLARAVEKAI</sequence>
<dbReference type="Gene3D" id="3.40.50.12780">
    <property type="entry name" value="N-terminal domain of ligase-like"/>
    <property type="match status" value="1"/>
</dbReference>
<evidence type="ECO:0000313" key="2">
    <source>
        <dbReference type="Proteomes" id="UP000279275"/>
    </source>
</evidence>
<gene>
    <name evidence="1" type="ORF">EBN03_17020</name>
</gene>
<dbReference type="PANTHER" id="PTHR43845:SF1">
    <property type="entry name" value="BLR5969 PROTEIN"/>
    <property type="match status" value="1"/>
</dbReference>
<evidence type="ECO:0000313" key="1">
    <source>
        <dbReference type="EMBL" id="RMI31871.1"/>
    </source>
</evidence>
<keyword evidence="1" id="KW-0436">Ligase</keyword>
<dbReference type="EMBL" id="RFFH01000006">
    <property type="protein sequence ID" value="RMI31871.1"/>
    <property type="molecule type" value="Genomic_DNA"/>
</dbReference>
<organism evidence="1 2">
    <name type="scientific">Nocardia stercoris</name>
    <dbReference type="NCBI Taxonomy" id="2483361"/>
    <lineage>
        <taxon>Bacteria</taxon>
        <taxon>Bacillati</taxon>
        <taxon>Actinomycetota</taxon>
        <taxon>Actinomycetes</taxon>
        <taxon>Mycobacteriales</taxon>
        <taxon>Nocardiaceae</taxon>
        <taxon>Nocardia</taxon>
    </lineage>
</organism>